<protein>
    <submittedName>
        <fullName evidence="4">Phage major capsid protein</fullName>
    </submittedName>
</protein>
<gene>
    <name evidence="4" type="ORF">CJ301_08450</name>
</gene>
<feature type="domain" description="Phage capsid-like C-terminal" evidence="3">
    <location>
        <begin position="140"/>
        <end position="404"/>
    </location>
</feature>
<dbReference type="Proteomes" id="UP000221860">
    <property type="component" value="Unassembled WGS sequence"/>
</dbReference>
<comment type="subcellular location">
    <subcellularLocation>
        <location evidence="1">Virion</location>
    </subcellularLocation>
</comment>
<keyword evidence="5" id="KW-1185">Reference proteome</keyword>
<dbReference type="Pfam" id="PF05065">
    <property type="entry name" value="Phage_capsid"/>
    <property type="match status" value="1"/>
</dbReference>
<dbReference type="NCBIfam" id="TIGR01554">
    <property type="entry name" value="major_cap_HK97"/>
    <property type="match status" value="1"/>
</dbReference>
<dbReference type="SUPFAM" id="SSF56563">
    <property type="entry name" value="Major capsid protein gp5"/>
    <property type="match status" value="1"/>
</dbReference>
<comment type="caution">
    <text evidence="4">The sequence shown here is derived from an EMBL/GenBank/DDBJ whole genome shotgun (WGS) entry which is preliminary data.</text>
</comment>
<evidence type="ECO:0000313" key="5">
    <source>
        <dbReference type="Proteomes" id="UP000221860"/>
    </source>
</evidence>
<evidence type="ECO:0000256" key="1">
    <source>
        <dbReference type="ARBA" id="ARBA00004328"/>
    </source>
</evidence>
<reference evidence="4 5" key="1">
    <citation type="submission" date="2017-08" db="EMBL/GenBank/DDBJ databases">
        <title>Draft Genome Sequence of Loktanella cinnabarina Strain XM1, Isolated from Coastal Surface Water.</title>
        <authorList>
            <person name="Ma R."/>
            <person name="Wang J."/>
            <person name="Wang Q."/>
            <person name="Ma Z."/>
            <person name="Li J."/>
            <person name="Chen L."/>
        </authorList>
    </citation>
    <scope>NUCLEOTIDE SEQUENCE [LARGE SCALE GENOMIC DNA]</scope>
    <source>
        <strain evidence="4 5">XM1</strain>
    </source>
</reference>
<evidence type="ECO:0000259" key="3">
    <source>
        <dbReference type="Pfam" id="PF05065"/>
    </source>
</evidence>
<name>A0A2G1MGW5_9RHOB</name>
<dbReference type="Gene3D" id="3.30.2320.10">
    <property type="entry name" value="hypothetical protein PF0899 domain"/>
    <property type="match status" value="1"/>
</dbReference>
<dbReference type="EMBL" id="NQWH01000010">
    <property type="protein sequence ID" value="PHP28005.1"/>
    <property type="molecule type" value="Genomic_DNA"/>
</dbReference>
<keyword evidence="2" id="KW-0175">Coiled coil</keyword>
<organism evidence="4 5">
    <name type="scientific">Limimaricola cinnabarinus</name>
    <dbReference type="NCBI Taxonomy" id="1125964"/>
    <lineage>
        <taxon>Bacteria</taxon>
        <taxon>Pseudomonadati</taxon>
        <taxon>Pseudomonadota</taxon>
        <taxon>Alphaproteobacteria</taxon>
        <taxon>Rhodobacterales</taxon>
        <taxon>Paracoccaceae</taxon>
        <taxon>Limimaricola</taxon>
    </lineage>
</organism>
<dbReference type="RefSeq" id="WP_099276291.1">
    <property type="nucleotide sequence ID" value="NZ_KZ304956.1"/>
</dbReference>
<accession>A0A2G1MGW5</accession>
<dbReference type="OrthoDB" id="637859at2"/>
<dbReference type="AlphaFoldDB" id="A0A2G1MGW5"/>
<feature type="coiled-coil region" evidence="2">
    <location>
        <begin position="3"/>
        <end position="30"/>
    </location>
</feature>
<evidence type="ECO:0000256" key="2">
    <source>
        <dbReference type="SAM" id="Coils"/>
    </source>
</evidence>
<evidence type="ECO:0000313" key="4">
    <source>
        <dbReference type="EMBL" id="PHP28005.1"/>
    </source>
</evidence>
<sequence length="408" mass="43930">MPLDNTETQLRELTNELKRVGDNVSRTAENAMAEARRSGEVSDETKATADRLLTEQGKLSTSVNALTSQLEGLQTQNLEIEQRLAARGDGGRRDARQTLGQAVTANEAVKAYSGTGTVKMEVQNAITTASGSAGALGDPYRDPEVVGLPMQDRRIRDLIPSVPITDSSANYARQTSRTNAAAPVAEGGLKPESALAWGPEDAIVRTIAHWIPVSRQAMADLPQLQGLIDTELRYGLDLVEDAQLLAGDGLGQNLSGLITNATAYSGAAEAKISNPTLIDKLRVAMLEATLNLYPADGMVLNPEDWMVIETSKDAQNRYIFANPLNFSGPVLWGRPVVSTMAMSVDKFLVGAFRVAATIYDRADTEVLISTEDRDNFVKNMITVLAEKRLALGVKRPGSLIYGDFGLVV</sequence>
<dbReference type="InterPro" id="IPR054612">
    <property type="entry name" value="Phage_capsid-like_C"/>
</dbReference>
<dbReference type="InterPro" id="IPR024455">
    <property type="entry name" value="Phage_capsid"/>
</dbReference>
<proteinExistence type="predicted"/>
<dbReference type="Gene3D" id="3.30.2400.10">
    <property type="entry name" value="Major capsid protein gp5"/>
    <property type="match status" value="1"/>
</dbReference>